<reference evidence="2 3" key="1">
    <citation type="submission" date="2018-06" db="EMBL/GenBank/DDBJ databases">
        <title>Complete Genomes of Monosporascus.</title>
        <authorList>
            <person name="Robinson A.J."/>
            <person name="Natvig D.O."/>
        </authorList>
    </citation>
    <scope>NUCLEOTIDE SEQUENCE [LARGE SCALE GENOMIC DNA]</scope>
    <source>
        <strain evidence="2 3">CBS 110550</strain>
    </source>
</reference>
<accession>A0A4Q4TN67</accession>
<dbReference type="STRING" id="155417.A0A4Q4TN67"/>
<evidence type="ECO:0000313" key="2">
    <source>
        <dbReference type="EMBL" id="RYP07010.1"/>
    </source>
</evidence>
<feature type="compositionally biased region" description="Basic and acidic residues" evidence="1">
    <location>
        <begin position="36"/>
        <end position="45"/>
    </location>
</feature>
<gene>
    <name evidence="2" type="ORF">DL764_002833</name>
</gene>
<dbReference type="EMBL" id="QJNU01000110">
    <property type="protein sequence ID" value="RYP07010.1"/>
    <property type="molecule type" value="Genomic_DNA"/>
</dbReference>
<sequence length="272" mass="31402">MSFQKMIYNQQDMQANEELAALFARNLTLQQPPVELPREQPKQPEPEPITYSITQHYHHSSHIARQADQAPSEPSRRSSEPSQAQHLSAELILNLHGIDYMTLSLSQLELFKTADDSQKLRLIELWLICPPASQRENPAVALTSTTVEQEEFLAQLRYQRQWEEHEQKQNLMSLDGTPLTPVQTDDGRWVTASDAEPYMESGYELLARREYEESAKQQQDEAMARPKAMYSHFGNAVGNQNYRPATDPVYDNDWTARQEAMENQYGRYAMEL</sequence>
<proteinExistence type="predicted"/>
<organism evidence="2 3">
    <name type="scientific">Monosporascus ibericus</name>
    <dbReference type="NCBI Taxonomy" id="155417"/>
    <lineage>
        <taxon>Eukaryota</taxon>
        <taxon>Fungi</taxon>
        <taxon>Dikarya</taxon>
        <taxon>Ascomycota</taxon>
        <taxon>Pezizomycotina</taxon>
        <taxon>Sordariomycetes</taxon>
        <taxon>Xylariomycetidae</taxon>
        <taxon>Xylariales</taxon>
        <taxon>Xylariales incertae sedis</taxon>
        <taxon>Monosporascus</taxon>
    </lineage>
</organism>
<evidence type="ECO:0000313" key="3">
    <source>
        <dbReference type="Proteomes" id="UP000293360"/>
    </source>
</evidence>
<dbReference type="OrthoDB" id="5357075at2759"/>
<dbReference type="Proteomes" id="UP000293360">
    <property type="component" value="Unassembled WGS sequence"/>
</dbReference>
<name>A0A4Q4TN67_9PEZI</name>
<feature type="region of interest" description="Disordered" evidence="1">
    <location>
        <begin position="31"/>
        <end position="85"/>
    </location>
</feature>
<dbReference type="AlphaFoldDB" id="A0A4Q4TN67"/>
<comment type="caution">
    <text evidence="2">The sequence shown here is derived from an EMBL/GenBank/DDBJ whole genome shotgun (WGS) entry which is preliminary data.</text>
</comment>
<protein>
    <submittedName>
        <fullName evidence="2">Uncharacterized protein</fullName>
    </submittedName>
</protein>
<evidence type="ECO:0000256" key="1">
    <source>
        <dbReference type="SAM" id="MobiDB-lite"/>
    </source>
</evidence>
<keyword evidence="3" id="KW-1185">Reference proteome</keyword>